<dbReference type="RefSeq" id="WP_200270300.1">
    <property type="nucleotide sequence ID" value="NZ_JAENIJ010000014.1"/>
</dbReference>
<dbReference type="AlphaFoldDB" id="A0A934VUR1"/>
<sequence length="63" mass="7079">MTIESEFLGLYFSSIVPRFLLSLAVWYPLSRLASALGFDRIVYFPNLCQLALFLALLAASTTF</sequence>
<dbReference type="Proteomes" id="UP000603141">
    <property type="component" value="Unassembled WGS sequence"/>
</dbReference>
<organism evidence="6 7">
    <name type="scientific">Luteolibacter pohnpeiensis</name>
    <dbReference type="NCBI Taxonomy" id="454153"/>
    <lineage>
        <taxon>Bacteria</taxon>
        <taxon>Pseudomonadati</taxon>
        <taxon>Verrucomicrobiota</taxon>
        <taxon>Verrucomicrobiia</taxon>
        <taxon>Verrucomicrobiales</taxon>
        <taxon>Verrucomicrobiaceae</taxon>
        <taxon>Luteolibacter</taxon>
    </lineage>
</organism>
<dbReference type="Pfam" id="PF07869">
    <property type="entry name" value="DUF1656"/>
    <property type="match status" value="1"/>
</dbReference>
<dbReference type="EMBL" id="JAENIJ010000014">
    <property type="protein sequence ID" value="MBK1882802.1"/>
    <property type="molecule type" value="Genomic_DNA"/>
</dbReference>
<evidence type="ECO:0000256" key="5">
    <source>
        <dbReference type="SAM" id="Phobius"/>
    </source>
</evidence>
<evidence type="ECO:0000256" key="2">
    <source>
        <dbReference type="ARBA" id="ARBA00022692"/>
    </source>
</evidence>
<keyword evidence="7" id="KW-1185">Reference proteome</keyword>
<evidence type="ECO:0000313" key="7">
    <source>
        <dbReference type="Proteomes" id="UP000603141"/>
    </source>
</evidence>
<keyword evidence="4 5" id="KW-0472">Membrane</keyword>
<evidence type="ECO:0000256" key="1">
    <source>
        <dbReference type="ARBA" id="ARBA00022475"/>
    </source>
</evidence>
<feature type="transmembrane region" description="Helical" evidence="5">
    <location>
        <begin position="41"/>
        <end position="59"/>
    </location>
</feature>
<proteinExistence type="predicted"/>
<keyword evidence="3 5" id="KW-1133">Transmembrane helix</keyword>
<protein>
    <submittedName>
        <fullName evidence="6">DUF1656 domain-containing protein</fullName>
    </submittedName>
</protein>
<accession>A0A934VUR1</accession>
<dbReference type="InterPro" id="IPR012451">
    <property type="entry name" value="DUF1656"/>
</dbReference>
<feature type="transmembrane region" description="Helical" evidence="5">
    <location>
        <begin position="7"/>
        <end position="29"/>
    </location>
</feature>
<evidence type="ECO:0000313" key="6">
    <source>
        <dbReference type="EMBL" id="MBK1882802.1"/>
    </source>
</evidence>
<name>A0A934VUR1_9BACT</name>
<keyword evidence="2 5" id="KW-0812">Transmembrane</keyword>
<keyword evidence="1" id="KW-1003">Cell membrane</keyword>
<evidence type="ECO:0000256" key="4">
    <source>
        <dbReference type="ARBA" id="ARBA00023136"/>
    </source>
</evidence>
<comment type="caution">
    <text evidence="6">The sequence shown here is derived from an EMBL/GenBank/DDBJ whole genome shotgun (WGS) entry which is preliminary data.</text>
</comment>
<reference evidence="6" key="1">
    <citation type="submission" date="2021-01" db="EMBL/GenBank/DDBJ databases">
        <title>Modified the classification status of verrucomicrobia.</title>
        <authorList>
            <person name="Feng X."/>
        </authorList>
    </citation>
    <scope>NUCLEOTIDE SEQUENCE</scope>
    <source>
        <strain evidence="6">KCTC 22041</strain>
    </source>
</reference>
<gene>
    <name evidence="6" type="ORF">JIN85_10275</name>
</gene>
<evidence type="ECO:0000256" key="3">
    <source>
        <dbReference type="ARBA" id="ARBA00022989"/>
    </source>
</evidence>